<feature type="non-terminal residue" evidence="1">
    <location>
        <position position="1"/>
    </location>
</feature>
<sequence length="164" mass="19070">SVQEIERRMLIQERWTSEGNDWKDAAELTSNRRYRRAVDNLEFLVLKRLFELTKMNKSGLGKLRRHIAKALQVRSKAIRAALARYNSAAAALQPPQISMSWADVIDYAFLAHFDILRDPEGSAALRAWSDPLARALMDGHFKIQRAKEEIKRLNIEIRRFVTYM</sequence>
<dbReference type="EMBL" id="JARJCW010000113">
    <property type="protein sequence ID" value="KAJ7192978.1"/>
    <property type="molecule type" value="Genomic_DNA"/>
</dbReference>
<organism evidence="1 2">
    <name type="scientific">Mycena pura</name>
    <dbReference type="NCBI Taxonomy" id="153505"/>
    <lineage>
        <taxon>Eukaryota</taxon>
        <taxon>Fungi</taxon>
        <taxon>Dikarya</taxon>
        <taxon>Basidiomycota</taxon>
        <taxon>Agaricomycotina</taxon>
        <taxon>Agaricomycetes</taxon>
        <taxon>Agaricomycetidae</taxon>
        <taxon>Agaricales</taxon>
        <taxon>Marasmiineae</taxon>
        <taxon>Mycenaceae</taxon>
        <taxon>Mycena</taxon>
    </lineage>
</organism>
<evidence type="ECO:0000313" key="2">
    <source>
        <dbReference type="Proteomes" id="UP001219525"/>
    </source>
</evidence>
<evidence type="ECO:0000313" key="1">
    <source>
        <dbReference type="EMBL" id="KAJ7192978.1"/>
    </source>
</evidence>
<accession>A0AAD6UUK2</accession>
<dbReference type="Proteomes" id="UP001219525">
    <property type="component" value="Unassembled WGS sequence"/>
</dbReference>
<dbReference type="AlphaFoldDB" id="A0AAD6UUK2"/>
<comment type="caution">
    <text evidence="1">The sequence shown here is derived from an EMBL/GenBank/DDBJ whole genome shotgun (WGS) entry which is preliminary data.</text>
</comment>
<proteinExistence type="predicted"/>
<name>A0AAD6UUK2_9AGAR</name>
<protein>
    <submittedName>
        <fullName evidence="1">Uncharacterized protein</fullName>
    </submittedName>
</protein>
<reference evidence="1" key="1">
    <citation type="submission" date="2023-03" db="EMBL/GenBank/DDBJ databases">
        <title>Massive genome expansion in bonnet fungi (Mycena s.s.) driven by repeated elements and novel gene families across ecological guilds.</title>
        <authorList>
            <consortium name="Lawrence Berkeley National Laboratory"/>
            <person name="Harder C.B."/>
            <person name="Miyauchi S."/>
            <person name="Viragh M."/>
            <person name="Kuo A."/>
            <person name="Thoen E."/>
            <person name="Andreopoulos B."/>
            <person name="Lu D."/>
            <person name="Skrede I."/>
            <person name="Drula E."/>
            <person name="Henrissat B."/>
            <person name="Morin E."/>
            <person name="Kohler A."/>
            <person name="Barry K."/>
            <person name="LaButti K."/>
            <person name="Morin E."/>
            <person name="Salamov A."/>
            <person name="Lipzen A."/>
            <person name="Mereny Z."/>
            <person name="Hegedus B."/>
            <person name="Baldrian P."/>
            <person name="Stursova M."/>
            <person name="Weitz H."/>
            <person name="Taylor A."/>
            <person name="Grigoriev I.V."/>
            <person name="Nagy L.G."/>
            <person name="Martin F."/>
            <person name="Kauserud H."/>
        </authorList>
    </citation>
    <scope>NUCLEOTIDE SEQUENCE</scope>
    <source>
        <strain evidence="1">9144</strain>
    </source>
</reference>
<keyword evidence="2" id="KW-1185">Reference proteome</keyword>
<gene>
    <name evidence="1" type="ORF">GGX14DRAFT_305903</name>
</gene>
<feature type="non-terminal residue" evidence="1">
    <location>
        <position position="164"/>
    </location>
</feature>